<evidence type="ECO:0000313" key="2">
    <source>
        <dbReference type="EMBL" id="EPE25440.1"/>
    </source>
</evidence>
<keyword evidence="3" id="KW-1185">Reference proteome</keyword>
<feature type="compositionally biased region" description="Polar residues" evidence="1">
    <location>
        <begin position="266"/>
        <end position="278"/>
    </location>
</feature>
<dbReference type="HOGENOM" id="CLU_836913_0_0_1"/>
<feature type="region of interest" description="Disordered" evidence="1">
    <location>
        <begin position="265"/>
        <end position="284"/>
    </location>
</feature>
<evidence type="ECO:0000256" key="1">
    <source>
        <dbReference type="SAM" id="MobiDB-lite"/>
    </source>
</evidence>
<dbReference type="RefSeq" id="XP_008086759.1">
    <property type="nucleotide sequence ID" value="XM_008088568.1"/>
</dbReference>
<proteinExistence type="predicted"/>
<dbReference type="GeneID" id="19460410"/>
<dbReference type="KEGG" id="glz:GLAREA_01352"/>
<sequence length="332" mass="37888">MWYLLSQIYSRRDFTFVKDCLPAIAGFVRQFQGALKDDFCAGLWKRDMLRGLVWVTDAQHLSDEELMEATARKSWPSWSWLSSFSMELLLPLRHLTHRSTHFAKVIDVEIDYVTRDVFGDIEGGKLILEAPSHLFELVLEDDCHPPWGIEKLAHITLTEPAIRLAHTGRSVVIPRTRAVHQFAFVKLMEVHETIPIQVLLLLQRLNTNRATQVVYRRVALVCTMPLAKPCDDFLGEFDVGFNEQFDSGSDNDKGHDACHDADNEFNDGNHSYANSSNHAGDGFESGNNTYSECDNLSETSITEELKLVERLRSAANREVVRGFWPTWTFTII</sequence>
<evidence type="ECO:0000313" key="3">
    <source>
        <dbReference type="Proteomes" id="UP000016922"/>
    </source>
</evidence>
<protein>
    <submittedName>
        <fullName evidence="2">Uncharacterized protein</fullName>
    </submittedName>
</protein>
<dbReference type="EMBL" id="KE145371">
    <property type="protein sequence ID" value="EPE25440.1"/>
    <property type="molecule type" value="Genomic_DNA"/>
</dbReference>
<dbReference type="Proteomes" id="UP000016922">
    <property type="component" value="Unassembled WGS sequence"/>
</dbReference>
<dbReference type="STRING" id="1116229.S3CHW1"/>
<organism evidence="2 3">
    <name type="scientific">Glarea lozoyensis (strain ATCC 20868 / MF5171)</name>
    <dbReference type="NCBI Taxonomy" id="1116229"/>
    <lineage>
        <taxon>Eukaryota</taxon>
        <taxon>Fungi</taxon>
        <taxon>Dikarya</taxon>
        <taxon>Ascomycota</taxon>
        <taxon>Pezizomycotina</taxon>
        <taxon>Leotiomycetes</taxon>
        <taxon>Helotiales</taxon>
        <taxon>Helotiaceae</taxon>
        <taxon>Glarea</taxon>
    </lineage>
</organism>
<name>S3CHW1_GLAL2</name>
<gene>
    <name evidence="2" type="ORF">GLAREA_01352</name>
</gene>
<dbReference type="AlphaFoldDB" id="S3CHW1"/>
<accession>S3CHW1</accession>
<dbReference type="OrthoDB" id="3486565at2759"/>
<dbReference type="PANTHER" id="PTHR33112:SF10">
    <property type="entry name" value="TOL"/>
    <property type="match status" value="1"/>
</dbReference>
<dbReference type="PANTHER" id="PTHR33112">
    <property type="entry name" value="DOMAIN PROTEIN, PUTATIVE-RELATED"/>
    <property type="match status" value="1"/>
</dbReference>
<reference evidence="2 3" key="1">
    <citation type="journal article" date="2013" name="BMC Genomics">
        <title>Genomics-driven discovery of the pneumocandin biosynthetic gene cluster in the fungus Glarea lozoyensis.</title>
        <authorList>
            <person name="Chen L."/>
            <person name="Yue Q."/>
            <person name="Zhang X."/>
            <person name="Xiang M."/>
            <person name="Wang C."/>
            <person name="Li S."/>
            <person name="Che Y."/>
            <person name="Ortiz-Lopez F.J."/>
            <person name="Bills G.F."/>
            <person name="Liu X."/>
            <person name="An Z."/>
        </authorList>
    </citation>
    <scope>NUCLEOTIDE SEQUENCE [LARGE SCALE GENOMIC DNA]</scope>
    <source>
        <strain evidence="3">ATCC 20868 / MF5171</strain>
    </source>
</reference>